<reference evidence="2" key="1">
    <citation type="submission" date="2021-03" db="EMBL/GenBank/DDBJ databases">
        <title>Comparative genomics and phylogenomic investigation of the class Geoglossomycetes provide insights into ecological specialization and systematics.</title>
        <authorList>
            <person name="Melie T."/>
            <person name="Pirro S."/>
            <person name="Miller A.N."/>
            <person name="Quandt A."/>
        </authorList>
    </citation>
    <scope>NUCLEOTIDE SEQUENCE</scope>
    <source>
        <strain evidence="2">CAQ_001_2017</strain>
    </source>
</reference>
<evidence type="ECO:0000313" key="2">
    <source>
        <dbReference type="EMBL" id="KAH0559702.1"/>
    </source>
</evidence>
<gene>
    <name evidence="2" type="ORF">GP486_003787</name>
</gene>
<evidence type="ECO:0000256" key="1">
    <source>
        <dbReference type="SAM" id="MobiDB-lite"/>
    </source>
</evidence>
<accession>A0A9P8LCL1</accession>
<comment type="caution">
    <text evidence="2">The sequence shown here is derived from an EMBL/GenBank/DDBJ whole genome shotgun (WGS) entry which is preliminary data.</text>
</comment>
<evidence type="ECO:0000313" key="3">
    <source>
        <dbReference type="Proteomes" id="UP000750711"/>
    </source>
</evidence>
<protein>
    <submittedName>
        <fullName evidence="2">Uncharacterized protein</fullName>
    </submittedName>
</protein>
<dbReference type="Proteomes" id="UP000750711">
    <property type="component" value="Unassembled WGS sequence"/>
</dbReference>
<keyword evidence="3" id="KW-1185">Reference proteome</keyword>
<dbReference type="AlphaFoldDB" id="A0A9P8LCL1"/>
<dbReference type="EMBL" id="JAGHQM010000539">
    <property type="protein sequence ID" value="KAH0559702.1"/>
    <property type="molecule type" value="Genomic_DNA"/>
</dbReference>
<proteinExistence type="predicted"/>
<organism evidence="2 3">
    <name type="scientific">Trichoglossum hirsutum</name>
    <dbReference type="NCBI Taxonomy" id="265104"/>
    <lineage>
        <taxon>Eukaryota</taxon>
        <taxon>Fungi</taxon>
        <taxon>Dikarya</taxon>
        <taxon>Ascomycota</taxon>
        <taxon>Pezizomycotina</taxon>
        <taxon>Geoglossomycetes</taxon>
        <taxon>Geoglossales</taxon>
        <taxon>Geoglossaceae</taxon>
        <taxon>Trichoglossum</taxon>
    </lineage>
</organism>
<sequence length="438" mass="48373">MSVGGSFPAAHEFQLPQNGDCHLSHNGDTQDDFDDRTNISNTSQIHPSLQGLDFSSVMSQSKLYPRHTDYFELTKTVASDPSPYARYISTNSGFGGSDVSLGVTTESTIANALDHNHASPQKLDADAQMLLDNFAAYDRMSNNDITLNTAREITGTLPSDVENHAAQNDQLAGLLEAVTTVAGQEAAQLQVADKPDMISTTSRPRRTTRSARVSTSSQDFQLNGGDAEMNGKQKRRASAKAAQDDDVQQDLLELIDGDTPPFINQRWKRTTIDESRDEMSDHDGDVDAEANNNNNTLEIRELPTQVVMSDARAAGVHSAAALFRRPSASSKKYTRPPMSKLFSSLELSPENFLRLQAAAKGFMLDKNYPERQNCVGSRGKGDTDMVKLRLYNCVKEFLEKEGNGEKFFGKNVIPEGNRKRRFVWPVQKNKYISPLSLD</sequence>
<name>A0A9P8LCL1_9PEZI</name>
<feature type="region of interest" description="Disordered" evidence="1">
    <location>
        <begin position="192"/>
        <end position="245"/>
    </location>
</feature>